<reference evidence="3" key="1">
    <citation type="submission" date="2016-11" db="EMBL/GenBank/DDBJ databases">
        <authorList>
            <person name="Varghese N."/>
            <person name="Submissions S."/>
        </authorList>
    </citation>
    <scope>NUCLEOTIDE SEQUENCE [LARGE SCALE GENOMIC DNA]</scope>
    <source>
        <strain evidence="3">DSM 27370</strain>
    </source>
</reference>
<accession>A0A1M5FAI3</accession>
<feature type="chain" id="PRO_5009910097" description="Lipoprotein" evidence="1">
    <location>
        <begin position="22"/>
        <end position="193"/>
    </location>
</feature>
<dbReference type="PROSITE" id="PS51257">
    <property type="entry name" value="PROKAR_LIPOPROTEIN"/>
    <property type="match status" value="1"/>
</dbReference>
<evidence type="ECO:0008006" key="4">
    <source>
        <dbReference type="Google" id="ProtNLM"/>
    </source>
</evidence>
<evidence type="ECO:0000256" key="1">
    <source>
        <dbReference type="SAM" id="SignalP"/>
    </source>
</evidence>
<evidence type="ECO:0000313" key="2">
    <source>
        <dbReference type="EMBL" id="SHF88527.1"/>
    </source>
</evidence>
<sequence length="193" mass="22502">MKRIHLFYLFASIILFSSCSGLSPKPPAQNTVAEINKNNNTKDTINEFQSSGCQWIYTENVCQIDDIKTYLAETWSEDELFFSYPYKGSTPVKLILRKISSQDISEVFLLIQKDQFLFNNNDDFIKVRFDNEKAQTFHFTTSKEFSSTTISIHHSTAFISKLKKTKTLLAQFEFFHEENKSVKFNIEGLNWPY</sequence>
<dbReference type="AlphaFoldDB" id="A0A1M5FAI3"/>
<dbReference type="EMBL" id="FQUC01000011">
    <property type="protein sequence ID" value="SHF88527.1"/>
    <property type="molecule type" value="Genomic_DNA"/>
</dbReference>
<dbReference type="STRING" id="1346286.SAMN05444362_111108"/>
<proteinExistence type="predicted"/>
<dbReference type="OrthoDB" id="8566260at2"/>
<dbReference type="RefSeq" id="WP_062178896.1">
    <property type="nucleotide sequence ID" value="NZ_BBXL01000006.1"/>
</dbReference>
<feature type="signal peptide" evidence="1">
    <location>
        <begin position="1"/>
        <end position="21"/>
    </location>
</feature>
<gene>
    <name evidence="2" type="ORF">SAMN05444362_111108</name>
</gene>
<organism evidence="2 3">
    <name type="scientific">Dysgonomonas macrotermitis</name>
    <dbReference type="NCBI Taxonomy" id="1346286"/>
    <lineage>
        <taxon>Bacteria</taxon>
        <taxon>Pseudomonadati</taxon>
        <taxon>Bacteroidota</taxon>
        <taxon>Bacteroidia</taxon>
        <taxon>Bacteroidales</taxon>
        <taxon>Dysgonomonadaceae</taxon>
        <taxon>Dysgonomonas</taxon>
    </lineage>
</organism>
<dbReference type="Proteomes" id="UP000184480">
    <property type="component" value="Unassembled WGS sequence"/>
</dbReference>
<keyword evidence="3" id="KW-1185">Reference proteome</keyword>
<protein>
    <recommendedName>
        <fullName evidence="4">Lipoprotein</fullName>
    </recommendedName>
</protein>
<evidence type="ECO:0000313" key="3">
    <source>
        <dbReference type="Proteomes" id="UP000184480"/>
    </source>
</evidence>
<name>A0A1M5FAI3_9BACT</name>
<keyword evidence="1" id="KW-0732">Signal</keyword>